<gene>
    <name evidence="2" type="ORF">H359_0421</name>
</gene>
<evidence type="ECO:0008006" key="4">
    <source>
        <dbReference type="Google" id="ProtNLM"/>
    </source>
</evidence>
<organism evidence="2 3">
    <name type="scientific">Chlamydia ibidis 10-1398/6</name>
    <dbReference type="NCBI Taxonomy" id="1046581"/>
    <lineage>
        <taxon>Bacteria</taxon>
        <taxon>Pseudomonadati</taxon>
        <taxon>Chlamydiota</taxon>
        <taxon>Chlamydiia</taxon>
        <taxon>Chlamydiales</taxon>
        <taxon>Chlamydiaceae</taxon>
        <taxon>Chlamydia/Chlamydophila group</taxon>
        <taxon>Chlamydia</taxon>
    </lineage>
</organism>
<feature type="transmembrane region" description="Helical" evidence="1">
    <location>
        <begin position="44"/>
        <end position="64"/>
    </location>
</feature>
<keyword evidence="3" id="KW-1185">Reference proteome</keyword>
<accession>A0ABN0N0X8</accession>
<proteinExistence type="predicted"/>
<evidence type="ECO:0000256" key="1">
    <source>
        <dbReference type="SAM" id="Phobius"/>
    </source>
</evidence>
<evidence type="ECO:0000313" key="3">
    <source>
        <dbReference type="Proteomes" id="UP000016064"/>
    </source>
</evidence>
<evidence type="ECO:0000313" key="2">
    <source>
        <dbReference type="EMBL" id="EQM63142.1"/>
    </source>
</evidence>
<keyword evidence="1" id="KW-0812">Transmembrane</keyword>
<feature type="transmembrane region" description="Helical" evidence="1">
    <location>
        <begin position="119"/>
        <end position="139"/>
    </location>
</feature>
<dbReference type="Proteomes" id="UP000016064">
    <property type="component" value="Unassembled WGS sequence"/>
</dbReference>
<keyword evidence="1" id="KW-0472">Membrane</keyword>
<keyword evidence="1" id="KW-1133">Transmembrane helix</keyword>
<sequence length="144" mass="16072">MTQLHLPDHYHKDTSGNFVKISNTYINTQTIKYPLTAEDYLEKLHHLPMFCIPILGLVYAAILCKQAHASKQLMRETYNLDITRCTNKACTSLAFYIQLPIVIAIIGGLGFMIPVLAALLPALLIYGLIQTILSLASAIRHCIC</sequence>
<dbReference type="EMBL" id="APJW01000001">
    <property type="protein sequence ID" value="EQM63142.1"/>
    <property type="molecule type" value="Genomic_DNA"/>
</dbReference>
<protein>
    <recommendedName>
        <fullName evidence="4">Inner membrane protein</fullName>
    </recommendedName>
</protein>
<name>A0ABN0N0X8_9CHLA</name>
<reference evidence="2 3" key="1">
    <citation type="submission" date="2013-07" db="EMBL/GenBank/DDBJ databases">
        <title>Isolation of a new Chlamydia species from the feral Sacred Ibis (Threskiornis aethiopicus): Chlamydia ibidis.</title>
        <authorList>
            <person name="Vorimore F."/>
            <person name="Hsia R.-C."/>
            <person name="Huot-Creasy H."/>
            <person name="Bastian S."/>
            <person name="Deruyter L."/>
            <person name="Passet A."/>
            <person name="Sachse K."/>
            <person name="Bavoil P."/>
            <person name="Myers G."/>
            <person name="Laroucau K."/>
        </authorList>
    </citation>
    <scope>NUCLEOTIDE SEQUENCE [LARGE SCALE GENOMIC DNA]</scope>
    <source>
        <strain evidence="2 3">10-1398/6</strain>
    </source>
</reference>
<dbReference type="RefSeq" id="WP_020370330.1">
    <property type="nucleotide sequence ID" value="NZ_APJW01000001.1"/>
</dbReference>
<comment type="caution">
    <text evidence="2">The sequence shown here is derived from an EMBL/GenBank/DDBJ whole genome shotgun (WGS) entry which is preliminary data.</text>
</comment>
<feature type="transmembrane region" description="Helical" evidence="1">
    <location>
        <begin position="93"/>
        <end position="113"/>
    </location>
</feature>